<organism evidence="9 10">
    <name type="scientific">Lachnoclostridium phytofermentans</name>
    <dbReference type="NCBI Taxonomy" id="66219"/>
    <lineage>
        <taxon>Bacteria</taxon>
        <taxon>Bacillati</taxon>
        <taxon>Bacillota</taxon>
        <taxon>Clostridia</taxon>
        <taxon>Lachnospirales</taxon>
        <taxon>Lachnospiraceae</taxon>
    </lineage>
</organism>
<dbReference type="SUPFAM" id="SSF51445">
    <property type="entry name" value="(Trans)glycosidases"/>
    <property type="match status" value="1"/>
</dbReference>
<dbReference type="PANTHER" id="PTHR45708">
    <property type="entry name" value="ENDOCHITINASE"/>
    <property type="match status" value="1"/>
</dbReference>
<proteinExistence type="inferred from homology"/>
<dbReference type="Gene3D" id="2.10.10.20">
    <property type="entry name" value="Carbohydrate-binding module superfamily 5/12"/>
    <property type="match status" value="1"/>
</dbReference>
<evidence type="ECO:0000313" key="10">
    <source>
        <dbReference type="Proteomes" id="UP000262969"/>
    </source>
</evidence>
<keyword evidence="7" id="KW-1133">Transmembrane helix</keyword>
<dbReference type="GO" id="GO:0008843">
    <property type="term" value="F:endochitinase activity"/>
    <property type="evidence" value="ECO:0007669"/>
    <property type="project" value="UniProtKB-EC"/>
</dbReference>
<dbReference type="Pfam" id="PF02839">
    <property type="entry name" value="CBM_5_12"/>
    <property type="match status" value="1"/>
</dbReference>
<accession>A0A3D2X7H1</accession>
<dbReference type="Gene3D" id="3.20.20.80">
    <property type="entry name" value="Glycosidases"/>
    <property type="match status" value="1"/>
</dbReference>
<dbReference type="InterPro" id="IPR017853">
    <property type="entry name" value="GH"/>
</dbReference>
<feature type="transmembrane region" description="Helical" evidence="7">
    <location>
        <begin position="24"/>
        <end position="41"/>
    </location>
</feature>
<evidence type="ECO:0000313" key="9">
    <source>
        <dbReference type="EMBL" id="HCL02844.1"/>
    </source>
</evidence>
<dbReference type="PROSITE" id="PS01095">
    <property type="entry name" value="GH18_1"/>
    <property type="match status" value="1"/>
</dbReference>
<dbReference type="InterPro" id="IPR050542">
    <property type="entry name" value="Glycosyl_Hydrlase18_Chitinase"/>
</dbReference>
<sequence>MKCLCHTSSQDCDRMEDYMYKIKSLKAIAIILAFVIVFTLSSNTVVKAAYPTWQAGTTYKTGDIVSYGSNNYQCIQGHTALTGWEPPIVPALWSLYSGGTTQTVATPVFNPAGGTYTASQSVTITCSTAGSTIRYTLNGSEPTSSSTVYSGAIMVASTTTVKAKAFLSGMNDSQTATSTYTINKSDTVATPVFSVAEGTYYGNIDVALTCATNNATIRYTTDGTTPVSTSKIYTGVIAVTATTTIKAYATASNMKDSAVASAKYTISKNQTGLPTHILTGYWQNFDNGAKCLKISDVPQTYNIIAIAFAEATTTAGEVTFKLDSNLASKLGGYTEQQFINDIAAAKAKGQKVIISVGGETGTVSVNNATSATNFANSVYALMVKYGFNGVDIDLENGINATYMTSALRQLSAKAGAGLIITMAPQTLDMQSVNSGYFQVALNIKDILTVVNTQYYNSGSMLGQDGKVYSQGSVDFITALAAIQLENGLRPDQVGLGLPASTKGAGSGYVAPSVVNSALDCLTKGTSGGSYKPPRTYPSLRGAMTWSINWDASNNYDFANTVSSKLKTLP</sequence>
<comment type="similarity">
    <text evidence="6">Belongs to the glycosyl hydrolase 18 family.</text>
</comment>
<dbReference type="Proteomes" id="UP000262969">
    <property type="component" value="Unassembled WGS sequence"/>
</dbReference>
<evidence type="ECO:0000256" key="6">
    <source>
        <dbReference type="RuleBase" id="RU004453"/>
    </source>
</evidence>
<dbReference type="InterPro" id="IPR001579">
    <property type="entry name" value="Glyco_hydro_18_chit_AS"/>
</dbReference>
<evidence type="ECO:0000256" key="4">
    <source>
        <dbReference type="ARBA" id="ARBA00023295"/>
    </source>
</evidence>
<evidence type="ECO:0000256" key="5">
    <source>
        <dbReference type="RuleBase" id="RU000489"/>
    </source>
</evidence>
<evidence type="ECO:0000256" key="3">
    <source>
        <dbReference type="ARBA" id="ARBA00023277"/>
    </source>
</evidence>
<comment type="caution">
    <text evidence="9">The sequence shown here is derived from an EMBL/GenBank/DDBJ whole genome shotgun (WGS) entry which is preliminary data.</text>
</comment>
<dbReference type="SUPFAM" id="SSF51055">
    <property type="entry name" value="Carbohydrate binding domain"/>
    <property type="match status" value="1"/>
</dbReference>
<evidence type="ECO:0000259" key="8">
    <source>
        <dbReference type="PROSITE" id="PS51910"/>
    </source>
</evidence>
<dbReference type="GO" id="GO:0030246">
    <property type="term" value="F:carbohydrate binding"/>
    <property type="evidence" value="ECO:0007669"/>
    <property type="project" value="InterPro"/>
</dbReference>
<dbReference type="EC" id="3.2.1.14" evidence="1"/>
<dbReference type="SMART" id="SM00495">
    <property type="entry name" value="ChtBD3"/>
    <property type="match status" value="1"/>
</dbReference>
<dbReference type="GO" id="GO:0005975">
    <property type="term" value="P:carbohydrate metabolic process"/>
    <property type="evidence" value="ECO:0007669"/>
    <property type="project" value="InterPro"/>
</dbReference>
<dbReference type="InterPro" id="IPR011583">
    <property type="entry name" value="Chitinase_II/V-like_cat"/>
</dbReference>
<dbReference type="CDD" id="cd12214">
    <property type="entry name" value="ChiA1_BD"/>
    <property type="match status" value="1"/>
</dbReference>
<dbReference type="InterPro" id="IPR001223">
    <property type="entry name" value="Glyco_hydro18_cat"/>
</dbReference>
<name>A0A3D2X7H1_9FIRM</name>
<keyword evidence="7" id="KW-0812">Transmembrane</keyword>
<dbReference type="CDD" id="cd02871">
    <property type="entry name" value="GH18_chitinase_D-like"/>
    <property type="match status" value="1"/>
</dbReference>
<evidence type="ECO:0000256" key="7">
    <source>
        <dbReference type="SAM" id="Phobius"/>
    </source>
</evidence>
<keyword evidence="7" id="KW-0472">Membrane</keyword>
<dbReference type="EMBL" id="DPVV01000351">
    <property type="protein sequence ID" value="HCL02844.1"/>
    <property type="molecule type" value="Genomic_DNA"/>
</dbReference>
<dbReference type="InterPro" id="IPR059177">
    <property type="entry name" value="GH29D-like_dom"/>
</dbReference>
<keyword evidence="2 5" id="KW-0378">Hydrolase</keyword>
<evidence type="ECO:0000256" key="1">
    <source>
        <dbReference type="ARBA" id="ARBA00012729"/>
    </source>
</evidence>
<dbReference type="AlphaFoldDB" id="A0A3D2X7H1"/>
<dbReference type="GO" id="GO:0008061">
    <property type="term" value="F:chitin binding"/>
    <property type="evidence" value="ECO:0007669"/>
    <property type="project" value="InterPro"/>
</dbReference>
<reference evidence="9 10" key="1">
    <citation type="journal article" date="2018" name="Nat. Biotechnol.">
        <title>A standardized bacterial taxonomy based on genome phylogeny substantially revises the tree of life.</title>
        <authorList>
            <person name="Parks D.H."/>
            <person name="Chuvochina M."/>
            <person name="Waite D.W."/>
            <person name="Rinke C."/>
            <person name="Skarshewski A."/>
            <person name="Chaumeil P.A."/>
            <person name="Hugenholtz P."/>
        </authorList>
    </citation>
    <scope>NUCLEOTIDE SEQUENCE [LARGE SCALE GENOMIC DNA]</scope>
    <source>
        <strain evidence="9">UBA11728</strain>
    </source>
</reference>
<dbReference type="InterPro" id="IPR036573">
    <property type="entry name" value="CBM_sf_5/12"/>
</dbReference>
<dbReference type="PANTHER" id="PTHR45708:SF49">
    <property type="entry name" value="ENDOCHITINASE"/>
    <property type="match status" value="1"/>
</dbReference>
<dbReference type="PROSITE" id="PS51910">
    <property type="entry name" value="GH18_2"/>
    <property type="match status" value="1"/>
</dbReference>
<keyword evidence="3" id="KW-0119">Carbohydrate metabolism</keyword>
<feature type="domain" description="GH18" evidence="8">
    <location>
        <begin position="276"/>
        <end position="568"/>
    </location>
</feature>
<evidence type="ECO:0000256" key="2">
    <source>
        <dbReference type="ARBA" id="ARBA00022801"/>
    </source>
</evidence>
<dbReference type="InterPro" id="IPR003610">
    <property type="entry name" value="CBM5/12"/>
</dbReference>
<protein>
    <recommendedName>
        <fullName evidence="1">chitinase</fullName>
        <ecNumber evidence="1">3.2.1.14</ecNumber>
    </recommendedName>
</protein>
<keyword evidence="4 5" id="KW-0326">Glycosidase</keyword>
<dbReference type="Pfam" id="PF00704">
    <property type="entry name" value="Glyco_hydro_18"/>
    <property type="match status" value="1"/>
</dbReference>
<dbReference type="SMART" id="SM00636">
    <property type="entry name" value="Glyco_18"/>
    <property type="match status" value="1"/>
</dbReference>
<dbReference type="GO" id="GO:0005576">
    <property type="term" value="C:extracellular region"/>
    <property type="evidence" value="ECO:0007669"/>
    <property type="project" value="InterPro"/>
</dbReference>
<gene>
    <name evidence="9" type="ORF">DHW61_10620</name>
</gene>
<dbReference type="Pfam" id="PF13290">
    <property type="entry name" value="CHB_HEX_C_1"/>
    <property type="match status" value="2"/>
</dbReference>